<keyword evidence="1" id="KW-0802">TPR repeat</keyword>
<dbReference type="SUPFAM" id="SSF48452">
    <property type="entry name" value="TPR-like"/>
    <property type="match status" value="1"/>
</dbReference>
<dbReference type="Proteomes" id="UP001178507">
    <property type="component" value="Unassembled WGS sequence"/>
</dbReference>
<dbReference type="PANTHER" id="PTHR46423">
    <property type="entry name" value="RNA POLYMERASE II-ASSOCIATED PROTEIN 3"/>
    <property type="match status" value="1"/>
</dbReference>
<accession>A0AA36JMY0</accession>
<dbReference type="EMBL" id="CAUJNA010003757">
    <property type="protein sequence ID" value="CAJ1409187.1"/>
    <property type="molecule type" value="Genomic_DNA"/>
</dbReference>
<proteinExistence type="predicted"/>
<dbReference type="InterPro" id="IPR051966">
    <property type="entry name" value="RPAP3"/>
</dbReference>
<sequence>MEAVMRRILKDYQGQAEIRDGMESGMRRLFENPYRKELGALLGRDKLPLEEAQRIVFFPRLSDMEVYVTAFKLDTPVATKRKEQLMKFKLLSVFYTLHRLDGGLMERFMHFGGLGALVSLLGEERGLGEENRVIQSQAMELLTDFLEPQMQMLQPAAGRQAHLQHQIFHCLRSAAFWQNLSQILLEPGEVFPRSFASSIRLMAGSIGWLAGVQVQAPETAEAKLEVQNAAAAVQQVMPKLQPELRGLAEDLIEELSRVPAIRSDPLCGEALEKVRRSIFNEAAQQREDAAHAWQALKLLGNEAFGAGQLWPAEAIYRLALEEGESVLPDPEASVLASNRALVLLKAGHFAEAAAAAARALQWDLRNAKAAFRQAQALLELGSDPSAALLAAQKAAELAPSDAKVAELLQRAHAACPATTSSLDGLD</sequence>
<evidence type="ECO:0008006" key="4">
    <source>
        <dbReference type="Google" id="ProtNLM"/>
    </source>
</evidence>
<organism evidence="2 3">
    <name type="scientific">Effrenium voratum</name>
    <dbReference type="NCBI Taxonomy" id="2562239"/>
    <lineage>
        <taxon>Eukaryota</taxon>
        <taxon>Sar</taxon>
        <taxon>Alveolata</taxon>
        <taxon>Dinophyceae</taxon>
        <taxon>Suessiales</taxon>
        <taxon>Symbiodiniaceae</taxon>
        <taxon>Effrenium</taxon>
    </lineage>
</organism>
<dbReference type="PANTHER" id="PTHR46423:SF1">
    <property type="entry name" value="RNA POLYMERASE II-ASSOCIATED PROTEIN 3"/>
    <property type="match status" value="1"/>
</dbReference>
<gene>
    <name evidence="2" type="ORF">EVOR1521_LOCUS30357</name>
</gene>
<dbReference type="InterPro" id="IPR011990">
    <property type="entry name" value="TPR-like_helical_dom_sf"/>
</dbReference>
<keyword evidence="3" id="KW-1185">Reference proteome</keyword>
<dbReference type="Gene3D" id="1.25.40.10">
    <property type="entry name" value="Tetratricopeptide repeat domain"/>
    <property type="match status" value="1"/>
</dbReference>
<reference evidence="2" key="1">
    <citation type="submission" date="2023-08" db="EMBL/GenBank/DDBJ databases">
        <authorList>
            <person name="Chen Y."/>
            <person name="Shah S."/>
            <person name="Dougan E. K."/>
            <person name="Thang M."/>
            <person name="Chan C."/>
        </authorList>
    </citation>
    <scope>NUCLEOTIDE SEQUENCE</scope>
</reference>
<evidence type="ECO:0000313" key="3">
    <source>
        <dbReference type="Proteomes" id="UP001178507"/>
    </source>
</evidence>
<comment type="caution">
    <text evidence="2">The sequence shown here is derived from an EMBL/GenBank/DDBJ whole genome shotgun (WGS) entry which is preliminary data.</text>
</comment>
<dbReference type="AlphaFoldDB" id="A0AA36JMY0"/>
<evidence type="ECO:0000256" key="1">
    <source>
        <dbReference type="ARBA" id="ARBA00022803"/>
    </source>
</evidence>
<dbReference type="GO" id="GO:0101031">
    <property type="term" value="C:protein folding chaperone complex"/>
    <property type="evidence" value="ECO:0007669"/>
    <property type="project" value="TreeGrafter"/>
</dbReference>
<name>A0AA36JMY0_9DINO</name>
<protein>
    <recommendedName>
        <fullName evidence="4">Tetratricopeptide repeat protein</fullName>
    </recommendedName>
</protein>
<evidence type="ECO:0000313" key="2">
    <source>
        <dbReference type="EMBL" id="CAJ1409187.1"/>
    </source>
</evidence>